<feature type="region of interest" description="Disordered" evidence="3">
    <location>
        <begin position="1"/>
        <end position="32"/>
    </location>
</feature>
<gene>
    <name evidence="5" type="ORF">EV132_107181</name>
</gene>
<evidence type="ECO:0000256" key="2">
    <source>
        <dbReference type="PROSITE-ProRule" id="PRU00335"/>
    </source>
</evidence>
<sequence length="238" mass="27081">MRMAVQIDAHGKTMESARETKRVSDEASSEAIARSRDADRSRKLLLDVARAEFAEFGLGGARIARIAERANVDKKLIFYYFRNKENLYTEVLLEAYAKIRAAESNLHLTEMDPRDSIRKLTEFTWKYYIDNPEFITLLNSENLHRARHISALPNIKDLNSPLVAMLAEVLKRGVESGEFRKDIDPVQLYISIAALSYFYLSNNHTLSAIFGRDLLSPAALEERLDHIQGLVLGYVTAM</sequence>
<feature type="compositionally biased region" description="Basic and acidic residues" evidence="3">
    <location>
        <begin position="9"/>
        <end position="25"/>
    </location>
</feature>
<evidence type="ECO:0000259" key="4">
    <source>
        <dbReference type="PROSITE" id="PS50977"/>
    </source>
</evidence>
<feature type="domain" description="HTH tetR-type" evidence="4">
    <location>
        <begin position="39"/>
        <end position="99"/>
    </location>
</feature>
<dbReference type="InterPro" id="IPR036271">
    <property type="entry name" value="Tet_transcr_reg_TetR-rel_C_sf"/>
</dbReference>
<dbReference type="InterPro" id="IPR041474">
    <property type="entry name" value="NicS_C"/>
</dbReference>
<dbReference type="PANTHER" id="PTHR30328">
    <property type="entry name" value="TRANSCRIPTIONAL REPRESSOR"/>
    <property type="match status" value="1"/>
</dbReference>
<keyword evidence="1 2" id="KW-0238">DNA-binding</keyword>
<comment type="caution">
    <text evidence="5">The sequence shown here is derived from an EMBL/GenBank/DDBJ whole genome shotgun (WGS) entry which is preliminary data.</text>
</comment>
<evidence type="ECO:0000256" key="1">
    <source>
        <dbReference type="ARBA" id="ARBA00023125"/>
    </source>
</evidence>
<evidence type="ECO:0000313" key="6">
    <source>
        <dbReference type="Proteomes" id="UP000294576"/>
    </source>
</evidence>
<dbReference type="EMBL" id="SMBH01000007">
    <property type="protein sequence ID" value="TCU15281.1"/>
    <property type="molecule type" value="Genomic_DNA"/>
</dbReference>
<dbReference type="InterPro" id="IPR001647">
    <property type="entry name" value="HTH_TetR"/>
</dbReference>
<dbReference type="PANTHER" id="PTHR30328:SF54">
    <property type="entry name" value="HTH-TYPE TRANSCRIPTIONAL REPRESSOR SCO4008"/>
    <property type="match status" value="1"/>
</dbReference>
<dbReference type="Proteomes" id="UP000294576">
    <property type="component" value="Unassembled WGS sequence"/>
</dbReference>
<organism evidence="5 6">
    <name type="scientific">Rhizobium sullae</name>
    <name type="common">Rhizobium hedysari</name>
    <dbReference type="NCBI Taxonomy" id="50338"/>
    <lineage>
        <taxon>Bacteria</taxon>
        <taxon>Pseudomonadati</taxon>
        <taxon>Pseudomonadota</taxon>
        <taxon>Alphaproteobacteria</taxon>
        <taxon>Hyphomicrobiales</taxon>
        <taxon>Rhizobiaceae</taxon>
        <taxon>Rhizobium/Agrobacterium group</taxon>
        <taxon>Rhizobium</taxon>
    </lineage>
</organism>
<dbReference type="SUPFAM" id="SSF48498">
    <property type="entry name" value="Tetracyclin repressor-like, C-terminal domain"/>
    <property type="match status" value="1"/>
</dbReference>
<dbReference type="SUPFAM" id="SSF46689">
    <property type="entry name" value="Homeodomain-like"/>
    <property type="match status" value="1"/>
</dbReference>
<reference evidence="5 6" key="1">
    <citation type="submission" date="2019-03" db="EMBL/GenBank/DDBJ databases">
        <title>Genomic Encyclopedia of Type Strains, Phase IV (KMG-V): Genome sequencing to study the core and pangenomes of soil and plant-associated prokaryotes.</title>
        <authorList>
            <person name="Whitman W."/>
        </authorList>
    </citation>
    <scope>NUCLEOTIDE SEQUENCE [LARGE SCALE GENOMIC DNA]</scope>
    <source>
        <strain evidence="5 6">Hc14</strain>
    </source>
</reference>
<dbReference type="Gene3D" id="1.10.357.10">
    <property type="entry name" value="Tetracycline Repressor, domain 2"/>
    <property type="match status" value="1"/>
</dbReference>
<dbReference type="PRINTS" id="PR00455">
    <property type="entry name" value="HTHTETR"/>
</dbReference>
<proteinExistence type="predicted"/>
<dbReference type="InterPro" id="IPR009057">
    <property type="entry name" value="Homeodomain-like_sf"/>
</dbReference>
<protein>
    <submittedName>
        <fullName evidence="5">TetR family transcriptional regulator</fullName>
    </submittedName>
</protein>
<dbReference type="PROSITE" id="PS50977">
    <property type="entry name" value="HTH_TETR_2"/>
    <property type="match status" value="1"/>
</dbReference>
<accession>A0A4R3Q2S0</accession>
<evidence type="ECO:0000313" key="5">
    <source>
        <dbReference type="EMBL" id="TCU15281.1"/>
    </source>
</evidence>
<dbReference type="Pfam" id="PF17938">
    <property type="entry name" value="TetR_C_29"/>
    <property type="match status" value="1"/>
</dbReference>
<dbReference type="GO" id="GO:0003677">
    <property type="term" value="F:DNA binding"/>
    <property type="evidence" value="ECO:0007669"/>
    <property type="project" value="UniProtKB-UniRule"/>
</dbReference>
<dbReference type="Pfam" id="PF00440">
    <property type="entry name" value="TetR_N"/>
    <property type="match status" value="1"/>
</dbReference>
<dbReference type="AlphaFoldDB" id="A0A4R3Q2S0"/>
<dbReference type="InterPro" id="IPR050109">
    <property type="entry name" value="HTH-type_TetR-like_transc_reg"/>
</dbReference>
<feature type="DNA-binding region" description="H-T-H motif" evidence="2">
    <location>
        <begin position="62"/>
        <end position="81"/>
    </location>
</feature>
<evidence type="ECO:0000256" key="3">
    <source>
        <dbReference type="SAM" id="MobiDB-lite"/>
    </source>
</evidence>
<name>A0A4R3Q2S0_RHISU</name>